<name>A0A9D1D6Y3_9FIRM</name>
<dbReference type="GO" id="GO:0016787">
    <property type="term" value="F:hydrolase activity"/>
    <property type="evidence" value="ECO:0007669"/>
    <property type="project" value="UniProtKB-UniRule"/>
</dbReference>
<feature type="active site" description="Nucleophile" evidence="4">
    <location>
        <position position="39"/>
    </location>
</feature>
<reference evidence="6" key="2">
    <citation type="journal article" date="2021" name="PeerJ">
        <title>Extensive microbial diversity within the chicken gut microbiome revealed by metagenomics and culture.</title>
        <authorList>
            <person name="Gilroy R."/>
            <person name="Ravi A."/>
            <person name="Getino M."/>
            <person name="Pursley I."/>
            <person name="Horton D.L."/>
            <person name="Alikhan N.F."/>
            <person name="Baker D."/>
            <person name="Gharbi K."/>
            <person name="Hall N."/>
            <person name="Watson M."/>
            <person name="Adriaenssens E.M."/>
            <person name="Foster-Nyarko E."/>
            <person name="Jarju S."/>
            <person name="Secka A."/>
            <person name="Antonio M."/>
            <person name="Oren A."/>
            <person name="Chaudhuri R.R."/>
            <person name="La Ragione R."/>
            <person name="Hildebrand F."/>
            <person name="Pallen M.J."/>
        </authorList>
    </citation>
    <scope>NUCLEOTIDE SEQUENCE</scope>
    <source>
        <strain evidence="6">ChiHjej9B8-7071</strain>
    </source>
</reference>
<evidence type="ECO:0000256" key="4">
    <source>
        <dbReference type="PROSITE-ProRule" id="PRU01161"/>
    </source>
</evidence>
<dbReference type="EMBL" id="DVGD01000104">
    <property type="protein sequence ID" value="HIR09477.1"/>
    <property type="molecule type" value="Genomic_DNA"/>
</dbReference>
<accession>A0A9D1D6Y3</accession>
<evidence type="ECO:0000313" key="7">
    <source>
        <dbReference type="Proteomes" id="UP000824258"/>
    </source>
</evidence>
<dbReference type="SUPFAM" id="SSF52151">
    <property type="entry name" value="FabD/lysophospholipase-like"/>
    <property type="match status" value="1"/>
</dbReference>
<evidence type="ECO:0000256" key="2">
    <source>
        <dbReference type="ARBA" id="ARBA00022963"/>
    </source>
</evidence>
<dbReference type="AlphaFoldDB" id="A0A9D1D6Y3"/>
<evidence type="ECO:0000256" key="3">
    <source>
        <dbReference type="ARBA" id="ARBA00023098"/>
    </source>
</evidence>
<feature type="short sequence motif" description="DGA/G" evidence="4">
    <location>
        <begin position="158"/>
        <end position="160"/>
    </location>
</feature>
<evidence type="ECO:0000256" key="1">
    <source>
        <dbReference type="ARBA" id="ARBA00022801"/>
    </source>
</evidence>
<feature type="domain" description="PNPLA" evidence="5">
    <location>
        <begin position="6"/>
        <end position="162"/>
    </location>
</feature>
<dbReference type="PROSITE" id="PS51635">
    <property type="entry name" value="PNPLA"/>
    <property type="match status" value="1"/>
</dbReference>
<dbReference type="PANTHER" id="PTHR14226:SF25">
    <property type="entry name" value="PHOSPHOESTERASE"/>
    <property type="match status" value="1"/>
</dbReference>
<dbReference type="InterPro" id="IPR016035">
    <property type="entry name" value="Acyl_Trfase/lysoPLipase"/>
</dbReference>
<dbReference type="Pfam" id="PF01734">
    <property type="entry name" value="Patatin"/>
    <property type="match status" value="1"/>
</dbReference>
<keyword evidence="3 4" id="KW-0443">Lipid metabolism</keyword>
<dbReference type="InterPro" id="IPR002641">
    <property type="entry name" value="PNPLA_dom"/>
</dbReference>
<feature type="active site" description="Proton acceptor" evidence="4">
    <location>
        <position position="158"/>
    </location>
</feature>
<feature type="short sequence motif" description="GXSXG" evidence="4">
    <location>
        <begin position="37"/>
        <end position="41"/>
    </location>
</feature>
<dbReference type="GO" id="GO:0016042">
    <property type="term" value="P:lipid catabolic process"/>
    <property type="evidence" value="ECO:0007669"/>
    <property type="project" value="UniProtKB-UniRule"/>
</dbReference>
<dbReference type="Proteomes" id="UP000824258">
    <property type="component" value="Unassembled WGS sequence"/>
</dbReference>
<dbReference type="PANTHER" id="PTHR14226">
    <property type="entry name" value="NEUROPATHY TARGET ESTERASE/SWISS CHEESE D.MELANOGASTER"/>
    <property type="match status" value="1"/>
</dbReference>
<evidence type="ECO:0000259" key="5">
    <source>
        <dbReference type="PROSITE" id="PS51635"/>
    </source>
</evidence>
<sequence length="162" mass="17978">MPKTLMLLEGGAYRGIFTAGALDVLLEHDFYFDAVAGISAGAMCGYHFIGRAHGRVRQILLEYGNDPRYFSTRNLVRSGKSIGDEFMFFDLMEKIPFDFKTFRESKTRFAVGATNCRTGKITYFEKGTATSLNECILASSSLPLTSKKIWIDGEPYLDGGVA</sequence>
<keyword evidence="2 4" id="KW-0442">Lipid degradation</keyword>
<comment type="caution">
    <text evidence="6">The sequence shown here is derived from an EMBL/GenBank/DDBJ whole genome shotgun (WGS) entry which is preliminary data.</text>
</comment>
<organism evidence="6 7">
    <name type="scientific">Candidatus Avoscillospira stercoripullorum</name>
    <dbReference type="NCBI Taxonomy" id="2840709"/>
    <lineage>
        <taxon>Bacteria</taxon>
        <taxon>Bacillati</taxon>
        <taxon>Bacillota</taxon>
        <taxon>Clostridia</taxon>
        <taxon>Eubacteriales</taxon>
        <taxon>Oscillospiraceae</taxon>
        <taxon>Oscillospiraceae incertae sedis</taxon>
        <taxon>Candidatus Avoscillospira</taxon>
    </lineage>
</organism>
<keyword evidence="1 4" id="KW-0378">Hydrolase</keyword>
<evidence type="ECO:0000313" key="6">
    <source>
        <dbReference type="EMBL" id="HIR09477.1"/>
    </source>
</evidence>
<proteinExistence type="predicted"/>
<comment type="caution">
    <text evidence="4">Lacks conserved residue(s) required for the propagation of feature annotation.</text>
</comment>
<dbReference type="InterPro" id="IPR050301">
    <property type="entry name" value="NTE"/>
</dbReference>
<gene>
    <name evidence="6" type="ORF">IAA70_03630</name>
</gene>
<protein>
    <submittedName>
        <fullName evidence="6">Patatin-like phospholipase family protein</fullName>
    </submittedName>
</protein>
<dbReference type="Gene3D" id="3.40.1090.10">
    <property type="entry name" value="Cytosolic phospholipase A2 catalytic domain"/>
    <property type="match status" value="2"/>
</dbReference>
<feature type="non-terminal residue" evidence="6">
    <location>
        <position position="162"/>
    </location>
</feature>
<reference evidence="6" key="1">
    <citation type="submission" date="2020-10" db="EMBL/GenBank/DDBJ databases">
        <authorList>
            <person name="Gilroy R."/>
        </authorList>
    </citation>
    <scope>NUCLEOTIDE SEQUENCE</scope>
    <source>
        <strain evidence="6">ChiHjej9B8-7071</strain>
    </source>
</reference>